<evidence type="ECO:0000256" key="3">
    <source>
        <dbReference type="ARBA" id="ARBA00022801"/>
    </source>
</evidence>
<proteinExistence type="inferred from homology"/>
<dbReference type="EMBL" id="JAGTUU010000001">
    <property type="protein sequence ID" value="MBS0122650.1"/>
    <property type="molecule type" value="Genomic_DNA"/>
</dbReference>
<keyword evidence="7" id="KW-1185">Reference proteome</keyword>
<keyword evidence="2" id="KW-0479">Metal-binding</keyword>
<gene>
    <name evidence="6" type="ORF">KB874_00765</name>
</gene>
<sequence length="260" mass="27150">MQAQRFIAEGIEVWCLEDGTKSFDAATFPALDDATRAARLAAAGLQTMDTAFNVYLLRHPDGAVDLVDAGCGTLFGAGAGHLPARMADLGVAAEHVRTLIFTHLHGDHCGGAVLDGKPAFPNAQVLVHPADIAHFGAGEGPASVMLNAYAGRITPMTDGHILPGGLRVWHLPGHTPGHCGLHIGDGFALVADILHSFAVQLPDPGLGPRFDVDAAQAAQSRRAALDWLADTGAVWSGSHGIGARFLRAQRDGRGFRTVPA</sequence>
<dbReference type="PANTHER" id="PTHR42978">
    <property type="entry name" value="QUORUM-QUENCHING LACTONASE YTNP-RELATED-RELATED"/>
    <property type="match status" value="1"/>
</dbReference>
<evidence type="ECO:0000313" key="6">
    <source>
        <dbReference type="EMBL" id="MBS0122650.1"/>
    </source>
</evidence>
<reference evidence="6" key="1">
    <citation type="submission" date="2021-04" db="EMBL/GenBank/DDBJ databases">
        <authorList>
            <person name="Yoon J."/>
        </authorList>
    </citation>
    <scope>NUCLEOTIDE SEQUENCE</scope>
    <source>
        <strain evidence="6">KMU-90</strain>
    </source>
</reference>
<keyword evidence="4" id="KW-0862">Zinc</keyword>
<dbReference type="InterPro" id="IPR001279">
    <property type="entry name" value="Metallo-B-lactamas"/>
</dbReference>
<dbReference type="PANTHER" id="PTHR42978:SF6">
    <property type="entry name" value="QUORUM-QUENCHING LACTONASE YTNP-RELATED"/>
    <property type="match status" value="1"/>
</dbReference>
<dbReference type="SMART" id="SM00849">
    <property type="entry name" value="Lactamase_B"/>
    <property type="match status" value="1"/>
</dbReference>
<evidence type="ECO:0000256" key="2">
    <source>
        <dbReference type="ARBA" id="ARBA00022723"/>
    </source>
</evidence>
<dbReference type="GO" id="GO:0016787">
    <property type="term" value="F:hydrolase activity"/>
    <property type="evidence" value="ECO:0007669"/>
    <property type="project" value="UniProtKB-KW"/>
</dbReference>
<dbReference type="Gene3D" id="3.60.15.10">
    <property type="entry name" value="Ribonuclease Z/Hydroxyacylglutathione hydrolase-like"/>
    <property type="match status" value="1"/>
</dbReference>
<protein>
    <submittedName>
        <fullName evidence="6">MBL fold metallo-hydrolase</fullName>
    </submittedName>
</protein>
<keyword evidence="3" id="KW-0378">Hydrolase</keyword>
<feature type="domain" description="Metallo-beta-lactamase" evidence="5">
    <location>
        <begin position="51"/>
        <end position="239"/>
    </location>
</feature>
<dbReference type="RefSeq" id="WP_212534624.1">
    <property type="nucleotide sequence ID" value="NZ_JAGTUU010000001.1"/>
</dbReference>
<dbReference type="SUPFAM" id="SSF56281">
    <property type="entry name" value="Metallo-hydrolase/oxidoreductase"/>
    <property type="match status" value="1"/>
</dbReference>
<dbReference type="GO" id="GO:0046872">
    <property type="term" value="F:metal ion binding"/>
    <property type="evidence" value="ECO:0007669"/>
    <property type="project" value="UniProtKB-KW"/>
</dbReference>
<evidence type="ECO:0000256" key="4">
    <source>
        <dbReference type="ARBA" id="ARBA00022833"/>
    </source>
</evidence>
<evidence type="ECO:0000259" key="5">
    <source>
        <dbReference type="SMART" id="SM00849"/>
    </source>
</evidence>
<comment type="caution">
    <text evidence="6">The sequence shown here is derived from an EMBL/GenBank/DDBJ whole genome shotgun (WGS) entry which is preliminary data.</text>
</comment>
<dbReference type="InterPro" id="IPR036866">
    <property type="entry name" value="RibonucZ/Hydroxyglut_hydro"/>
</dbReference>
<comment type="similarity">
    <text evidence="1">Belongs to the metallo-beta-lactamase superfamily.</text>
</comment>
<dbReference type="Proteomes" id="UP000681356">
    <property type="component" value="Unassembled WGS sequence"/>
</dbReference>
<dbReference type="InterPro" id="IPR051013">
    <property type="entry name" value="MBL_superfamily_lactonases"/>
</dbReference>
<evidence type="ECO:0000313" key="7">
    <source>
        <dbReference type="Proteomes" id="UP000681356"/>
    </source>
</evidence>
<evidence type="ECO:0000256" key="1">
    <source>
        <dbReference type="ARBA" id="ARBA00007749"/>
    </source>
</evidence>
<organism evidence="6 7">
    <name type="scientific">Thetidibacter halocola</name>
    <dbReference type="NCBI Taxonomy" id="2827239"/>
    <lineage>
        <taxon>Bacteria</taxon>
        <taxon>Pseudomonadati</taxon>
        <taxon>Pseudomonadota</taxon>
        <taxon>Alphaproteobacteria</taxon>
        <taxon>Rhodobacterales</taxon>
        <taxon>Roseobacteraceae</taxon>
        <taxon>Thetidibacter</taxon>
    </lineage>
</organism>
<dbReference type="Pfam" id="PF00753">
    <property type="entry name" value="Lactamase_B"/>
    <property type="match status" value="1"/>
</dbReference>
<name>A0A8J7W7Z6_9RHOB</name>
<accession>A0A8J7W7Z6</accession>
<dbReference type="AlphaFoldDB" id="A0A8J7W7Z6"/>